<dbReference type="RefSeq" id="WP_045056970.1">
    <property type="nucleotide sequence ID" value="NZ_CAWMDP010000036.1"/>
</dbReference>
<dbReference type="STRING" id="1618023.UH38_22600"/>
<reference evidence="1 2" key="1">
    <citation type="submission" date="2015-02" db="EMBL/GenBank/DDBJ databases">
        <title>Draft genome of a novel marine cyanobacterium (Chroococcales) isolated from South Atlantic Ocean.</title>
        <authorList>
            <person name="Rigonato J."/>
            <person name="Alvarenga D.O."/>
            <person name="Branco L.H."/>
            <person name="Varani A.M."/>
            <person name="Brandini F.P."/>
            <person name="Fiore M.F."/>
        </authorList>
    </citation>
    <scope>NUCLEOTIDE SEQUENCE [LARGE SCALE GENOMIC DNA]</scope>
    <source>
        <strain evidence="1 2">CENA595</strain>
    </source>
</reference>
<dbReference type="AlphaFoldDB" id="A0A0D8ZLK6"/>
<protein>
    <submittedName>
        <fullName evidence="1">Uncharacterized protein</fullName>
    </submittedName>
</protein>
<evidence type="ECO:0000313" key="2">
    <source>
        <dbReference type="Proteomes" id="UP000032452"/>
    </source>
</evidence>
<sequence>MEIVKIYLLDDSEHHYSETGLFLYKVVTSIIHFESSDFKSSDNEQALPPEQVEWTEDKVLLELTLGDKVISGIPGVEIRREAVYSDGRRERLETLSLDVTTVYSLYQHLKNIDQSNPDNLMW</sequence>
<gene>
    <name evidence="1" type="ORF">UH38_22600</name>
</gene>
<accession>A0A0D8ZLK6</accession>
<proteinExistence type="predicted"/>
<keyword evidence="2" id="KW-1185">Reference proteome</keyword>
<organism evidence="1 2">
    <name type="scientific">Aliterella atlantica CENA595</name>
    <dbReference type="NCBI Taxonomy" id="1618023"/>
    <lineage>
        <taxon>Bacteria</taxon>
        <taxon>Bacillati</taxon>
        <taxon>Cyanobacteriota</taxon>
        <taxon>Cyanophyceae</taxon>
        <taxon>Chroococcidiopsidales</taxon>
        <taxon>Aliterellaceae</taxon>
        <taxon>Aliterella</taxon>
    </lineage>
</organism>
<evidence type="ECO:0000313" key="1">
    <source>
        <dbReference type="EMBL" id="KJH69625.1"/>
    </source>
</evidence>
<dbReference type="Proteomes" id="UP000032452">
    <property type="component" value="Unassembled WGS sequence"/>
</dbReference>
<dbReference type="EMBL" id="JYON01000037">
    <property type="protein sequence ID" value="KJH69625.1"/>
    <property type="molecule type" value="Genomic_DNA"/>
</dbReference>
<comment type="caution">
    <text evidence="1">The sequence shown here is derived from an EMBL/GenBank/DDBJ whole genome shotgun (WGS) entry which is preliminary data.</text>
</comment>
<name>A0A0D8ZLK6_9CYAN</name>